<dbReference type="GO" id="GO:0005634">
    <property type="term" value="C:nucleus"/>
    <property type="evidence" value="ECO:0007669"/>
    <property type="project" value="TreeGrafter"/>
</dbReference>
<dbReference type="Pfam" id="PF09737">
    <property type="entry name" value="Det1"/>
    <property type="match status" value="2"/>
</dbReference>
<sequence>MNFISSHSNNIHALEQLRGNKNKAASMPQLISATDRHRQSADHPIKFSSRRQQNNLKFKIKTGTFIQVNFMPPLLVLRFETDFLSGLIITDLKLEALIVEGKKICSFLFHPVLPLAISIQQTLFLQPAAVNVHFHR</sequence>
<dbReference type="InterPro" id="IPR019138">
    <property type="entry name" value="De-etiolated_protein_1_Det1"/>
</dbReference>
<proteinExistence type="predicted"/>
<organism evidence="1 2">
    <name type="scientific">Olea europaea subsp. europaea</name>
    <dbReference type="NCBI Taxonomy" id="158383"/>
    <lineage>
        <taxon>Eukaryota</taxon>
        <taxon>Viridiplantae</taxon>
        <taxon>Streptophyta</taxon>
        <taxon>Embryophyta</taxon>
        <taxon>Tracheophyta</taxon>
        <taxon>Spermatophyta</taxon>
        <taxon>Magnoliopsida</taxon>
        <taxon>eudicotyledons</taxon>
        <taxon>Gunneridae</taxon>
        <taxon>Pentapetalae</taxon>
        <taxon>asterids</taxon>
        <taxon>lamiids</taxon>
        <taxon>Lamiales</taxon>
        <taxon>Oleaceae</taxon>
        <taxon>Oleeae</taxon>
        <taxon>Olea</taxon>
    </lineage>
</organism>
<evidence type="ECO:0000313" key="1">
    <source>
        <dbReference type="EMBL" id="CAA2982307.1"/>
    </source>
</evidence>
<dbReference type="AlphaFoldDB" id="A0A8S0RT97"/>
<dbReference type="GO" id="GO:1990756">
    <property type="term" value="F:ubiquitin-like ligase-substrate adaptor activity"/>
    <property type="evidence" value="ECO:0007669"/>
    <property type="project" value="TreeGrafter"/>
</dbReference>
<dbReference type="EMBL" id="CACTIH010003691">
    <property type="protein sequence ID" value="CAA2982307.1"/>
    <property type="molecule type" value="Genomic_DNA"/>
</dbReference>
<dbReference type="GO" id="GO:0032436">
    <property type="term" value="P:positive regulation of proteasomal ubiquitin-dependent protein catabolic process"/>
    <property type="evidence" value="ECO:0007669"/>
    <property type="project" value="TreeGrafter"/>
</dbReference>
<dbReference type="PANTHER" id="PTHR13374:SF3">
    <property type="entry name" value="DET1 HOMOLOG"/>
    <property type="match status" value="1"/>
</dbReference>
<dbReference type="Proteomes" id="UP000594638">
    <property type="component" value="Unassembled WGS sequence"/>
</dbReference>
<keyword evidence="2" id="KW-1185">Reference proteome</keyword>
<evidence type="ECO:0000313" key="2">
    <source>
        <dbReference type="Proteomes" id="UP000594638"/>
    </source>
</evidence>
<gene>
    <name evidence="1" type="ORF">OLEA9_A027594</name>
</gene>
<dbReference type="GO" id="GO:0031625">
    <property type="term" value="F:ubiquitin protein ligase binding"/>
    <property type="evidence" value="ECO:0007669"/>
    <property type="project" value="TreeGrafter"/>
</dbReference>
<accession>A0A8S0RT97</accession>
<protein>
    <submittedName>
        <fullName evidence="1">Uncharacterized protein</fullName>
    </submittedName>
</protein>
<comment type="caution">
    <text evidence="1">The sequence shown here is derived from an EMBL/GenBank/DDBJ whole genome shotgun (WGS) entry which is preliminary data.</text>
</comment>
<name>A0A8S0RT97_OLEEU</name>
<dbReference type="OrthoDB" id="18339at2759"/>
<dbReference type="PANTHER" id="PTHR13374">
    <property type="entry name" value="DET1 HOMOLOG DE-ETIOLATED-1 HOMOLOG"/>
    <property type="match status" value="1"/>
</dbReference>
<dbReference type="GO" id="GO:0031461">
    <property type="term" value="C:cullin-RING ubiquitin ligase complex"/>
    <property type="evidence" value="ECO:0007669"/>
    <property type="project" value="TreeGrafter"/>
</dbReference>
<dbReference type="GO" id="GO:0016567">
    <property type="term" value="P:protein ubiquitination"/>
    <property type="evidence" value="ECO:0007669"/>
    <property type="project" value="TreeGrafter"/>
</dbReference>
<dbReference type="Gramene" id="OE9A027594T2">
    <property type="protein sequence ID" value="OE9A027594C2"/>
    <property type="gene ID" value="OE9A027594"/>
</dbReference>
<reference evidence="1 2" key="1">
    <citation type="submission" date="2019-12" db="EMBL/GenBank/DDBJ databases">
        <authorList>
            <person name="Alioto T."/>
            <person name="Alioto T."/>
            <person name="Gomez Garrido J."/>
        </authorList>
    </citation>
    <scope>NUCLEOTIDE SEQUENCE [LARGE SCALE GENOMIC DNA]</scope>
</reference>